<feature type="compositionally biased region" description="Polar residues" evidence="11">
    <location>
        <begin position="508"/>
        <end position="518"/>
    </location>
</feature>
<evidence type="ECO:0000256" key="2">
    <source>
        <dbReference type="ARBA" id="ARBA00007306"/>
    </source>
</evidence>
<proteinExistence type="inferred from homology"/>
<keyword evidence="15" id="KW-1185">Reference proteome</keyword>
<dbReference type="STRING" id="133385.A0A2T9YPN5"/>
<evidence type="ECO:0000256" key="11">
    <source>
        <dbReference type="SAM" id="MobiDB-lite"/>
    </source>
</evidence>
<dbReference type="GO" id="GO:0000785">
    <property type="term" value="C:chromatin"/>
    <property type="evidence" value="ECO:0007669"/>
    <property type="project" value="TreeGrafter"/>
</dbReference>
<dbReference type="GO" id="GO:0005634">
    <property type="term" value="C:nucleus"/>
    <property type="evidence" value="ECO:0007669"/>
    <property type="project" value="UniProtKB-SubCell"/>
</dbReference>
<dbReference type="InterPro" id="IPR001680">
    <property type="entry name" value="WD40_rpt"/>
</dbReference>
<dbReference type="Pfam" id="PF07569">
    <property type="entry name" value="Hira"/>
    <property type="match status" value="2"/>
</dbReference>
<gene>
    <name evidence="14" type="ORF">BB561_002669</name>
</gene>
<keyword evidence="10" id="KW-0678">Repressor</keyword>
<dbReference type="Pfam" id="PF24105">
    <property type="entry name" value="Beta-prop_CAF1B_HIR1"/>
    <property type="match status" value="1"/>
</dbReference>
<feature type="domain" description="CAF1B/HIR1 beta-propeller" evidence="13">
    <location>
        <begin position="57"/>
        <end position="191"/>
    </location>
</feature>
<protein>
    <recommendedName>
        <fullName evidence="10">Protein HIR</fullName>
    </recommendedName>
</protein>
<feature type="domain" description="Protein HIRA-like C-terminal" evidence="12">
    <location>
        <begin position="786"/>
        <end position="931"/>
    </location>
</feature>
<dbReference type="Pfam" id="PF00400">
    <property type="entry name" value="WD40"/>
    <property type="match status" value="1"/>
</dbReference>
<dbReference type="InterPro" id="IPR031120">
    <property type="entry name" value="HIR1-like"/>
</dbReference>
<dbReference type="SMART" id="SM00320">
    <property type="entry name" value="WD40"/>
    <property type="match status" value="4"/>
</dbReference>
<feature type="repeat" description="WD" evidence="9">
    <location>
        <begin position="21"/>
        <end position="46"/>
    </location>
</feature>
<dbReference type="PANTHER" id="PTHR13831:SF0">
    <property type="entry name" value="PROTEIN HIRA"/>
    <property type="match status" value="1"/>
</dbReference>
<evidence type="ECO:0000259" key="13">
    <source>
        <dbReference type="Pfam" id="PF24105"/>
    </source>
</evidence>
<feature type="repeat" description="WD" evidence="9">
    <location>
        <begin position="111"/>
        <end position="152"/>
    </location>
</feature>
<keyword evidence="3 9" id="KW-0853">WD repeat</keyword>
<feature type="compositionally biased region" description="Acidic residues" evidence="11">
    <location>
        <begin position="920"/>
        <end position="932"/>
    </location>
</feature>
<name>A0A2T9YPN5_9FUNG</name>
<feature type="repeat" description="WD" evidence="9">
    <location>
        <begin position="153"/>
        <end position="194"/>
    </location>
</feature>
<dbReference type="EMBL" id="MBFR01000096">
    <property type="protein sequence ID" value="PVU94287.1"/>
    <property type="molecule type" value="Genomic_DNA"/>
</dbReference>
<dbReference type="InterPro" id="IPR036322">
    <property type="entry name" value="WD40_repeat_dom_sf"/>
</dbReference>
<evidence type="ECO:0000256" key="4">
    <source>
        <dbReference type="ARBA" id="ARBA00022737"/>
    </source>
</evidence>
<evidence type="ECO:0000259" key="12">
    <source>
        <dbReference type="Pfam" id="PF07569"/>
    </source>
</evidence>
<dbReference type="AlphaFoldDB" id="A0A2T9YPN5"/>
<dbReference type="Gene3D" id="2.130.10.10">
    <property type="entry name" value="YVTN repeat-like/Quinoprotein amine dehydrogenase"/>
    <property type="match status" value="2"/>
</dbReference>
<evidence type="ECO:0000256" key="9">
    <source>
        <dbReference type="PROSITE-ProRule" id="PRU00221"/>
    </source>
</evidence>
<evidence type="ECO:0000256" key="6">
    <source>
        <dbReference type="ARBA" id="ARBA00023015"/>
    </source>
</evidence>
<comment type="similarity">
    <text evidence="2 10">Belongs to the WD repeat HIR1 family.</text>
</comment>
<keyword evidence="5 10" id="KW-0156">Chromatin regulator</keyword>
<dbReference type="PROSITE" id="PS50082">
    <property type="entry name" value="WD_REPEATS_2"/>
    <property type="match status" value="3"/>
</dbReference>
<comment type="function">
    <text evidence="10">Required for replication-independent chromatin assembly and for the periodic repression of histone gene transcription during the cell cycle.</text>
</comment>
<dbReference type="GO" id="GO:0031491">
    <property type="term" value="F:nucleosome binding"/>
    <property type="evidence" value="ECO:0007669"/>
    <property type="project" value="TreeGrafter"/>
</dbReference>
<sequence>MHVIKPDWLHHDDDKKKLTAIFSVDFDPTGTRLATAGMDNKIRLWNPIAFSDFETPSNNGKYLVSSADDMVILIWEQSFDTDFALQAGNLSQNKAFGACETAETWRPIKRLTGHESDVVDVAWAPHNQFLASCGLDNNIFIWDGQTFDKIHKITGHSEFVKGLSFDPTGELLASQSDDRTMKVWKTSDWSLESTISEPFQNSQFSTWSPDGSGVVAANAVNGSSPIVSVINRKTWKSELALVGHRAAIEAVRYNHRVFKIEEEKSNQEHKNEKDTTVSFNVDNAFVKNTSSNVETDQDRSVSIWLGSQPVPLVVVDSLFNGNIMDLSWCNIKSPSNSKNTYTSMLAACSYDGTVAILFFDQTDIGGSMVSLKEQNALTSKWSSGFRYDSASKISEAKSKLKKHKKDWGMDCNLINIVDSSDDNSVLESDSSVLINSSKSKQNLKKFDGNSEKLGSNNSLNKTNEPLSIDEPANFENITQILPTTNCNSTQLTNSSDQKITNEPEKSTAEVSNSEKSISTPEIAQVITRTTDGKKRVAPTFLRPLGGVPPIKKPNVMPQAADSAFSDTKSTGNKFYSPNLTKSISLGDANLSMHNFVNTENLTFGAKSVIEALGYIGRQLNQLSDIKADNKNAQVLLDDNQFPLIPNVNLKLKKIEPYKSHMPIETSTTRENNRIFSLTSNAVDDIILEDNTKTKKTQNSRLDENLLFPLPKVLQNLIRKSIKTDSMIICKNSVDPQTLSKVTVSSCQTADAWNYYLSSPVIALTSNEHFIAFGCSDSTLHIFLNSGLRVCPPIFVEAPISLIGCSDTFCYVISSSGFISVWDVVDLESIVSALSLKSLLRDNNHSKVQKNDKDFSLSITKVSTDSKGLPIVVLSNGFGYGYNIRMKSWMRISNPIEFLASKLNNFWSWSSVDKHIHSVENNEDSADESETDSEVGTIPSNEPDVIRLGQSSNYFKDSEKENSMKEIGSAFSGLSRKQKALYSTQLASYLQWSKYVSDMDTSEKQDSDLEIKAKNQINENIKENSKQNELNPNTDSLNAEKLISDDDNNSKFVTQETLSEKIKSMYGKHCINEITLGHIEHQLLSSIALESREEVLYWFKLYARWLAVYGTKKKIIDIFVNLLGPSNAHGLTPNVEEFTTNSKTDNKKWAPYLAGIPKRKILSMILPIISAEGNFREVSNEFSIILESISSLQK</sequence>
<keyword evidence="4 10" id="KW-0677">Repeat</keyword>
<keyword evidence="8 10" id="KW-0539">Nucleus</keyword>
<feature type="region of interest" description="Disordered" evidence="11">
    <location>
        <begin position="443"/>
        <end position="468"/>
    </location>
</feature>
<comment type="caution">
    <text evidence="14">The sequence shown here is derived from an EMBL/GenBank/DDBJ whole genome shotgun (WGS) entry which is preliminary data.</text>
</comment>
<comment type="subcellular location">
    <subcellularLocation>
        <location evidence="1 10">Nucleus</location>
    </subcellularLocation>
</comment>
<dbReference type="Proteomes" id="UP000245383">
    <property type="component" value="Unassembled WGS sequence"/>
</dbReference>
<dbReference type="GO" id="GO:0000417">
    <property type="term" value="C:HIR complex"/>
    <property type="evidence" value="ECO:0007669"/>
    <property type="project" value="TreeGrafter"/>
</dbReference>
<feature type="compositionally biased region" description="Polar residues" evidence="11">
    <location>
        <begin position="452"/>
        <end position="465"/>
    </location>
</feature>
<dbReference type="InterPro" id="IPR011494">
    <property type="entry name" value="HIRA-like_C"/>
</dbReference>
<dbReference type="InterPro" id="IPR015943">
    <property type="entry name" value="WD40/YVTN_repeat-like_dom_sf"/>
</dbReference>
<dbReference type="PROSITE" id="PS50294">
    <property type="entry name" value="WD_REPEATS_REGION"/>
    <property type="match status" value="3"/>
</dbReference>
<dbReference type="SUPFAM" id="SSF50978">
    <property type="entry name" value="WD40 repeat-like"/>
    <property type="match status" value="2"/>
</dbReference>
<dbReference type="GO" id="GO:0006338">
    <property type="term" value="P:chromatin remodeling"/>
    <property type="evidence" value="ECO:0007669"/>
    <property type="project" value="InterPro"/>
</dbReference>
<evidence type="ECO:0000256" key="7">
    <source>
        <dbReference type="ARBA" id="ARBA00023163"/>
    </source>
</evidence>
<feature type="compositionally biased region" description="Polar residues" evidence="11">
    <location>
        <begin position="485"/>
        <end position="498"/>
    </location>
</feature>
<reference evidence="14 15" key="1">
    <citation type="journal article" date="2018" name="MBio">
        <title>Comparative Genomics Reveals the Core Gene Toolbox for the Fungus-Insect Symbiosis.</title>
        <authorList>
            <person name="Wang Y."/>
            <person name="Stata M."/>
            <person name="Wang W."/>
            <person name="Stajich J.E."/>
            <person name="White M.M."/>
            <person name="Moncalvo J.M."/>
        </authorList>
    </citation>
    <scope>NUCLEOTIDE SEQUENCE [LARGE SCALE GENOMIC DNA]</scope>
    <source>
        <strain evidence="14 15">SWE-8-4</strain>
    </source>
</reference>
<evidence type="ECO:0000313" key="14">
    <source>
        <dbReference type="EMBL" id="PVU94287.1"/>
    </source>
</evidence>
<feature type="region of interest" description="Disordered" evidence="11">
    <location>
        <begin position="919"/>
        <end position="942"/>
    </location>
</feature>
<evidence type="ECO:0000256" key="8">
    <source>
        <dbReference type="ARBA" id="ARBA00023242"/>
    </source>
</evidence>
<feature type="region of interest" description="Disordered" evidence="11">
    <location>
        <begin position="485"/>
        <end position="518"/>
    </location>
</feature>
<evidence type="ECO:0000256" key="5">
    <source>
        <dbReference type="ARBA" id="ARBA00022853"/>
    </source>
</evidence>
<dbReference type="InterPro" id="IPR055410">
    <property type="entry name" value="Beta-prop_CAF1B_HIR1"/>
</dbReference>
<evidence type="ECO:0000256" key="1">
    <source>
        <dbReference type="ARBA" id="ARBA00004123"/>
    </source>
</evidence>
<dbReference type="GO" id="GO:0006351">
    <property type="term" value="P:DNA-templated transcription"/>
    <property type="evidence" value="ECO:0007669"/>
    <property type="project" value="InterPro"/>
</dbReference>
<evidence type="ECO:0000313" key="15">
    <source>
        <dbReference type="Proteomes" id="UP000245383"/>
    </source>
</evidence>
<keyword evidence="6 10" id="KW-0805">Transcription regulation</keyword>
<dbReference type="PANTHER" id="PTHR13831">
    <property type="entry name" value="MEMBER OF THE HIR1 FAMILY OF WD-REPEAT PROTEINS"/>
    <property type="match status" value="1"/>
</dbReference>
<feature type="domain" description="Protein HIRA-like C-terminal" evidence="12">
    <location>
        <begin position="967"/>
        <end position="1119"/>
    </location>
</feature>
<dbReference type="GO" id="GO:0006355">
    <property type="term" value="P:regulation of DNA-templated transcription"/>
    <property type="evidence" value="ECO:0007669"/>
    <property type="project" value="InterPro"/>
</dbReference>
<dbReference type="OrthoDB" id="1741719at2759"/>
<evidence type="ECO:0000256" key="10">
    <source>
        <dbReference type="RuleBase" id="RU364014"/>
    </source>
</evidence>
<evidence type="ECO:0000256" key="3">
    <source>
        <dbReference type="ARBA" id="ARBA00022574"/>
    </source>
</evidence>
<keyword evidence="7 10" id="KW-0804">Transcription</keyword>
<accession>A0A2T9YPN5</accession>
<organism evidence="14 15">
    <name type="scientific">Smittium simulii</name>
    <dbReference type="NCBI Taxonomy" id="133385"/>
    <lineage>
        <taxon>Eukaryota</taxon>
        <taxon>Fungi</taxon>
        <taxon>Fungi incertae sedis</taxon>
        <taxon>Zoopagomycota</taxon>
        <taxon>Kickxellomycotina</taxon>
        <taxon>Harpellomycetes</taxon>
        <taxon>Harpellales</taxon>
        <taxon>Legeriomycetaceae</taxon>
        <taxon>Smittium</taxon>
    </lineage>
</organism>